<feature type="domain" description="ABC transporter" evidence="12">
    <location>
        <begin position="776"/>
        <end position="1138"/>
    </location>
</feature>
<dbReference type="Gene3D" id="1.10.8.280">
    <property type="entry name" value="ABC transporter ATPase domain-like"/>
    <property type="match status" value="1"/>
</dbReference>
<evidence type="ECO:0000313" key="14">
    <source>
        <dbReference type="Proteomes" id="UP001301350"/>
    </source>
</evidence>
<dbReference type="Gene3D" id="3.40.50.300">
    <property type="entry name" value="P-loop containing nucleotide triphosphate hydrolases"/>
    <property type="match status" value="3"/>
</dbReference>
<keyword evidence="2" id="KW-0963">Cytoplasm</keyword>
<dbReference type="GO" id="GO:0003677">
    <property type="term" value="F:DNA binding"/>
    <property type="evidence" value="ECO:0007669"/>
    <property type="project" value="UniProtKB-KW"/>
</dbReference>
<evidence type="ECO:0000256" key="1">
    <source>
        <dbReference type="ARBA" id="ARBA00004496"/>
    </source>
</evidence>
<evidence type="ECO:0000256" key="9">
    <source>
        <dbReference type="ARBA" id="ARBA00023125"/>
    </source>
</evidence>
<dbReference type="GO" id="GO:0005524">
    <property type="term" value="F:ATP binding"/>
    <property type="evidence" value="ECO:0007669"/>
    <property type="project" value="UniProtKB-KW"/>
</dbReference>
<dbReference type="Pfam" id="PF17760">
    <property type="entry name" value="UvrA_inter"/>
    <property type="match status" value="1"/>
</dbReference>
<evidence type="ECO:0000256" key="10">
    <source>
        <dbReference type="ARBA" id="ARBA00023204"/>
    </source>
</evidence>
<keyword evidence="9" id="KW-0238">DNA-binding</keyword>
<dbReference type="PROSITE" id="PS00211">
    <property type="entry name" value="ABC_TRANSPORTER_1"/>
    <property type="match status" value="1"/>
</dbReference>
<proteinExistence type="predicted"/>
<evidence type="ECO:0000313" key="13">
    <source>
        <dbReference type="EMBL" id="KAK4538680.1"/>
    </source>
</evidence>
<name>A0AAV9J2X9_CYACA</name>
<organism evidence="13 14">
    <name type="scientific">Cyanidium caldarium</name>
    <name type="common">Red alga</name>
    <dbReference type="NCBI Taxonomy" id="2771"/>
    <lineage>
        <taxon>Eukaryota</taxon>
        <taxon>Rhodophyta</taxon>
        <taxon>Bangiophyceae</taxon>
        <taxon>Cyanidiales</taxon>
        <taxon>Cyanidiaceae</taxon>
        <taxon>Cyanidium</taxon>
    </lineage>
</organism>
<protein>
    <recommendedName>
        <fullName evidence="12">ABC transporter domain-containing protein</fullName>
    </recommendedName>
</protein>
<feature type="region of interest" description="Disordered" evidence="11">
    <location>
        <begin position="450"/>
        <end position="518"/>
    </location>
</feature>
<comment type="caution">
    <text evidence="13">The sequence shown here is derived from an EMBL/GenBank/DDBJ whole genome shotgun (WGS) entry which is preliminary data.</text>
</comment>
<keyword evidence="4" id="KW-0547">Nucleotide-binding</keyword>
<keyword evidence="8" id="KW-0267">Excision nuclease</keyword>
<evidence type="ECO:0000256" key="3">
    <source>
        <dbReference type="ARBA" id="ARBA00022737"/>
    </source>
</evidence>
<keyword evidence="3" id="KW-0677">Repeat</keyword>
<dbReference type="PANTHER" id="PTHR43152">
    <property type="entry name" value="UVRABC SYSTEM PROTEIN A"/>
    <property type="match status" value="1"/>
</dbReference>
<evidence type="ECO:0000256" key="2">
    <source>
        <dbReference type="ARBA" id="ARBA00022490"/>
    </source>
</evidence>
<evidence type="ECO:0000256" key="7">
    <source>
        <dbReference type="ARBA" id="ARBA00022840"/>
    </source>
</evidence>
<dbReference type="PANTHER" id="PTHR43152:SF1">
    <property type="entry name" value="UVRA PROTEIN"/>
    <property type="match status" value="1"/>
</dbReference>
<accession>A0AAV9J2X9</accession>
<gene>
    <name evidence="13" type="ORF">CDCA_CDCA19G4705</name>
</gene>
<keyword evidence="5" id="KW-0227">DNA damage</keyword>
<evidence type="ECO:0000256" key="6">
    <source>
        <dbReference type="ARBA" id="ARBA00022769"/>
    </source>
</evidence>
<dbReference type="GO" id="GO:0016887">
    <property type="term" value="F:ATP hydrolysis activity"/>
    <property type="evidence" value="ECO:0007669"/>
    <property type="project" value="InterPro"/>
</dbReference>
<evidence type="ECO:0000256" key="4">
    <source>
        <dbReference type="ARBA" id="ARBA00022741"/>
    </source>
</evidence>
<evidence type="ECO:0000256" key="11">
    <source>
        <dbReference type="SAM" id="MobiDB-lite"/>
    </source>
</evidence>
<dbReference type="GO" id="GO:0005737">
    <property type="term" value="C:cytoplasm"/>
    <property type="evidence" value="ECO:0007669"/>
    <property type="project" value="UniProtKB-SubCell"/>
</dbReference>
<keyword evidence="10" id="KW-0234">DNA repair</keyword>
<dbReference type="Proteomes" id="UP001301350">
    <property type="component" value="Unassembled WGS sequence"/>
</dbReference>
<sequence length="1155" mass="123439">MPPEAPARIGCEAGMPAKPSALRGAASFVAAWGRRPSREGALTGASRLRSPEAPCCRRWGCHGFVTPNHPTHPSSAFFFSTNARMDSPSEYIRVRGAREHNLQNVSLDVPKRRLVVFTGPSGSGKSSLAFDTIFAEGQRRYLESFSAYLRQMLGVLRKADVDAVENLSPAISIDQSSASNNPRSTVGTISEVYDYLRLAYGNAGTARCPDCGEEATPLTVDQIVADVQACAVRRRVHSSSAGGSRDFLTVVAPIAAASRRGSHHAIAPESYMKQGFSRLRVDGVVMRIDEFARSTLKAHRLELVIDRLTGLDGLVEAPDAVATEEALRLAEAIRTGMAVGDGVVSVVFEVGGAAATSETRTYSERFACRRHGPLALSELSPRLFSFSSPLGACTACDGIGIVTGFTEASVVRDPSLPASRAIEPLATCSAAAAAYYRDAIRQVVRTAVPPEASENGVGGWSSPAAVGTSPTTAAASVGADTATDSLTATVPPAAGDVLSADHDRPSHPNPPEPRWRDLPSDLRHRVLWGDPSSLWPGALPALETQYREARHPARRRRLEPYRVSAPCSACHGHRLNRLALAVTLGDAGAERFRWTDLVHCDLVACRERLLRLKHSLNEREALIAAAPLDEVLSRLAFMISVGLGYLSLDRAAGTLSGGESRRLKLANRVGSRLTDVLYVLDEPTVGLHARDIGRLLDALEVLRDLGNSVLVVEHDEAAIRRADYIVDIGPGAGPHGGHVVAHGTLADIERAADRSDTGAYLSGRKRIPTPAQRRAGHGTRLVFRGARANNLREVELSMPLGTLTVISGVSGSGKSSALMGVIAHAMREVLARAGPRPRRRGGNRERVVPDPYTFDVRYTSSPSSPSSPVLPPLDSVSGHCGRIDRVEVVDQEPIGRTPRSNAATYTGAFDIIRQCFARTAEASVRGLDAGAFSFNKRGGRCEACEGQGFNTVSMLFLPDVLVPCASCGGRRYSQTALSVHYRGKSVAEVLDMTCAEARQFFGHLPVAAARLGALCDVGLGYMRLGQPAPTLSGGEAQRVKLAAELGKRSTGRTLYLMDEVTTGLSTADVHRLLQVLHRLVERGNTIVMIEHHLDVLRNADWIIDLGPEGGRNGGRVVCSGTPEQVAQVPHSHTGRYLRQVLVEPTATSAAAGVVV</sequence>
<dbReference type="EMBL" id="JANCYW010000019">
    <property type="protein sequence ID" value="KAK4538680.1"/>
    <property type="molecule type" value="Genomic_DNA"/>
</dbReference>
<dbReference type="AlphaFoldDB" id="A0AAV9J2X9"/>
<keyword evidence="6" id="KW-0228">DNA excision</keyword>
<evidence type="ECO:0000256" key="5">
    <source>
        <dbReference type="ARBA" id="ARBA00022763"/>
    </source>
</evidence>
<feature type="region of interest" description="Disordered" evidence="11">
    <location>
        <begin position="832"/>
        <end position="874"/>
    </location>
</feature>
<dbReference type="InterPro" id="IPR027417">
    <property type="entry name" value="P-loop_NTPase"/>
</dbReference>
<evidence type="ECO:0000256" key="8">
    <source>
        <dbReference type="ARBA" id="ARBA00022881"/>
    </source>
</evidence>
<feature type="compositionally biased region" description="Low complexity" evidence="11">
    <location>
        <begin position="860"/>
        <end position="874"/>
    </location>
</feature>
<comment type="subcellular location">
    <subcellularLocation>
        <location evidence="1">Cytoplasm</location>
    </subcellularLocation>
</comment>
<dbReference type="PROSITE" id="PS50893">
    <property type="entry name" value="ABC_TRANSPORTER_2"/>
    <property type="match status" value="1"/>
</dbReference>
<keyword evidence="14" id="KW-1185">Reference proteome</keyword>
<dbReference type="InterPro" id="IPR017871">
    <property type="entry name" value="ABC_transporter-like_CS"/>
</dbReference>
<dbReference type="GO" id="GO:0006281">
    <property type="term" value="P:DNA repair"/>
    <property type="evidence" value="ECO:0007669"/>
    <property type="project" value="UniProtKB-KW"/>
</dbReference>
<dbReference type="Gene3D" id="1.20.1580.10">
    <property type="entry name" value="ABC transporter ATPase like domain"/>
    <property type="match status" value="3"/>
</dbReference>
<keyword evidence="7" id="KW-0067">ATP-binding</keyword>
<dbReference type="SUPFAM" id="SSF52540">
    <property type="entry name" value="P-loop containing nucleoside triphosphate hydrolases"/>
    <property type="match status" value="2"/>
</dbReference>
<dbReference type="InterPro" id="IPR003439">
    <property type="entry name" value="ABC_transporter-like_ATP-bd"/>
</dbReference>
<dbReference type="InterPro" id="IPR041102">
    <property type="entry name" value="UvrA_inter"/>
</dbReference>
<reference evidence="13 14" key="1">
    <citation type="submission" date="2022-07" db="EMBL/GenBank/DDBJ databases">
        <title>Genome-wide signatures of adaptation to extreme environments.</title>
        <authorList>
            <person name="Cho C.H."/>
            <person name="Yoon H.S."/>
        </authorList>
    </citation>
    <scope>NUCLEOTIDE SEQUENCE [LARGE SCALE GENOMIC DNA]</scope>
    <source>
        <strain evidence="13 14">DBV 063 E5</strain>
    </source>
</reference>
<evidence type="ECO:0000259" key="12">
    <source>
        <dbReference type="PROSITE" id="PS50893"/>
    </source>
</evidence>
<dbReference type="Gene3D" id="3.30.190.20">
    <property type="match status" value="1"/>
</dbReference>
<dbReference type="GO" id="GO:0004518">
    <property type="term" value="F:nuclease activity"/>
    <property type="evidence" value="ECO:0007669"/>
    <property type="project" value="UniProtKB-KW"/>
</dbReference>